<name>A0AAV0NN87_9ROSI</name>
<evidence type="ECO:0008006" key="3">
    <source>
        <dbReference type="Google" id="ProtNLM"/>
    </source>
</evidence>
<dbReference type="AlphaFoldDB" id="A0AAV0NN87"/>
<sequence>MTPQNPGHFFALFRLHHAAMEQAFRREKLKSKAISYFTVVTGLISTASTLRTVVTDLGNEKKTADKFLQIMRAVPGQSDRPE</sequence>
<accession>A0AAV0NN87</accession>
<evidence type="ECO:0000313" key="1">
    <source>
        <dbReference type="EMBL" id="CAI0459962.1"/>
    </source>
</evidence>
<dbReference type="Proteomes" id="UP001154282">
    <property type="component" value="Unassembled WGS sequence"/>
</dbReference>
<protein>
    <recommendedName>
        <fullName evidence="3">Transposase</fullName>
    </recommendedName>
</protein>
<organism evidence="1 2">
    <name type="scientific">Linum tenue</name>
    <dbReference type="NCBI Taxonomy" id="586396"/>
    <lineage>
        <taxon>Eukaryota</taxon>
        <taxon>Viridiplantae</taxon>
        <taxon>Streptophyta</taxon>
        <taxon>Embryophyta</taxon>
        <taxon>Tracheophyta</taxon>
        <taxon>Spermatophyta</taxon>
        <taxon>Magnoliopsida</taxon>
        <taxon>eudicotyledons</taxon>
        <taxon>Gunneridae</taxon>
        <taxon>Pentapetalae</taxon>
        <taxon>rosids</taxon>
        <taxon>fabids</taxon>
        <taxon>Malpighiales</taxon>
        <taxon>Linaceae</taxon>
        <taxon>Linum</taxon>
    </lineage>
</organism>
<proteinExistence type="predicted"/>
<comment type="caution">
    <text evidence="1">The sequence shown here is derived from an EMBL/GenBank/DDBJ whole genome shotgun (WGS) entry which is preliminary data.</text>
</comment>
<dbReference type="EMBL" id="CAMGYJ010000008">
    <property type="protein sequence ID" value="CAI0459962.1"/>
    <property type="molecule type" value="Genomic_DNA"/>
</dbReference>
<evidence type="ECO:0000313" key="2">
    <source>
        <dbReference type="Proteomes" id="UP001154282"/>
    </source>
</evidence>
<keyword evidence="2" id="KW-1185">Reference proteome</keyword>
<gene>
    <name evidence="1" type="ORF">LITE_LOCUS34254</name>
</gene>
<reference evidence="1" key="1">
    <citation type="submission" date="2022-08" db="EMBL/GenBank/DDBJ databases">
        <authorList>
            <person name="Gutierrez-Valencia J."/>
        </authorList>
    </citation>
    <scope>NUCLEOTIDE SEQUENCE</scope>
</reference>